<evidence type="ECO:0000313" key="3">
    <source>
        <dbReference type="Proteomes" id="UP000295198"/>
    </source>
</evidence>
<dbReference type="AlphaFoldDB" id="A0A4Q4ZDB0"/>
<reference evidence="2 3" key="1">
    <citation type="submission" date="2019-01" db="EMBL/GenBank/DDBJ databases">
        <title>Nocardioides guangzhouensis sp. nov., an actinobacterium isolated from soil.</title>
        <authorList>
            <person name="Fu Y."/>
            <person name="Cai Y."/>
            <person name="Lin Z."/>
            <person name="Chen P."/>
        </authorList>
    </citation>
    <scope>NUCLEOTIDE SEQUENCE [LARGE SCALE GENOMIC DNA]</scope>
    <source>
        <strain evidence="2 3">130</strain>
    </source>
</reference>
<keyword evidence="3" id="KW-1185">Reference proteome</keyword>
<dbReference type="RefSeq" id="WP_134716899.1">
    <property type="nucleotide sequence ID" value="NZ_SDKM01000013.1"/>
</dbReference>
<evidence type="ECO:0000256" key="1">
    <source>
        <dbReference type="SAM" id="MobiDB-lite"/>
    </source>
</evidence>
<evidence type="ECO:0000313" key="2">
    <source>
        <dbReference type="EMBL" id="RYP86017.1"/>
    </source>
</evidence>
<sequence>MTEDWPEHADEAPLDEATDVEGPLGEGAEPPVDEYADERTADPGDLTLDEPSLDPGGHVRTGNVTVDAVLASMEGLDEAPVAEHVAVFEHAHEQLRAALDGAGDGGGDASPADGS</sequence>
<protein>
    <submittedName>
        <fullName evidence="2">Uncharacterized protein</fullName>
    </submittedName>
</protein>
<feature type="compositionally biased region" description="Basic and acidic residues" evidence="1">
    <location>
        <begin position="1"/>
        <end position="11"/>
    </location>
</feature>
<dbReference type="Proteomes" id="UP000295198">
    <property type="component" value="Unassembled WGS sequence"/>
</dbReference>
<name>A0A4Q4ZDB0_9ACTN</name>
<proteinExistence type="predicted"/>
<dbReference type="EMBL" id="SDKM01000013">
    <property type="protein sequence ID" value="RYP86017.1"/>
    <property type="molecule type" value="Genomic_DNA"/>
</dbReference>
<organism evidence="2 3">
    <name type="scientific">Nocardioides guangzhouensis</name>
    <dbReference type="NCBI Taxonomy" id="2497878"/>
    <lineage>
        <taxon>Bacteria</taxon>
        <taxon>Bacillati</taxon>
        <taxon>Actinomycetota</taxon>
        <taxon>Actinomycetes</taxon>
        <taxon>Propionibacteriales</taxon>
        <taxon>Nocardioidaceae</taxon>
        <taxon>Nocardioides</taxon>
    </lineage>
</organism>
<gene>
    <name evidence="2" type="ORF">EKO23_10330</name>
</gene>
<dbReference type="OrthoDB" id="4883460at2"/>
<feature type="region of interest" description="Disordered" evidence="1">
    <location>
        <begin position="1"/>
        <end position="60"/>
    </location>
</feature>
<comment type="caution">
    <text evidence="2">The sequence shown here is derived from an EMBL/GenBank/DDBJ whole genome shotgun (WGS) entry which is preliminary data.</text>
</comment>
<accession>A0A4Q4ZDB0</accession>